<evidence type="ECO:0000256" key="2">
    <source>
        <dbReference type="ARBA" id="ARBA00022692"/>
    </source>
</evidence>
<dbReference type="InterPro" id="IPR017938">
    <property type="entry name" value="Riboflavin_synthase-like_b-brl"/>
</dbReference>
<dbReference type="InterPro" id="IPR017927">
    <property type="entry name" value="FAD-bd_FR_type"/>
</dbReference>
<feature type="transmembrane region" description="Helical" evidence="5">
    <location>
        <begin position="118"/>
        <end position="140"/>
    </location>
</feature>
<protein>
    <submittedName>
        <fullName evidence="7">Ferric reductase</fullName>
    </submittedName>
</protein>
<dbReference type="SUPFAM" id="SSF52343">
    <property type="entry name" value="Ferredoxin reductase-like, C-terminal NADP-linked domain"/>
    <property type="match status" value="1"/>
</dbReference>
<organism evidence="7 8">
    <name type="scientific">Natronospira proteinivora</name>
    <dbReference type="NCBI Taxonomy" id="1807133"/>
    <lineage>
        <taxon>Bacteria</taxon>
        <taxon>Pseudomonadati</taxon>
        <taxon>Pseudomonadota</taxon>
        <taxon>Gammaproteobacteria</taxon>
        <taxon>Natronospirales</taxon>
        <taxon>Natronospiraceae</taxon>
        <taxon>Natronospira</taxon>
    </lineage>
</organism>
<keyword evidence="4 5" id="KW-0472">Membrane</keyword>
<keyword evidence="3 5" id="KW-1133">Transmembrane helix</keyword>
<dbReference type="Gene3D" id="2.40.30.10">
    <property type="entry name" value="Translation factors"/>
    <property type="match status" value="1"/>
</dbReference>
<sequence>MRNPGDGLILALLLIPTLLAAIFGWPGSATAGQWLGYMGRLAGVAGLAAMFIAAIVSVRLPGVDRYFGGLTRLWKQHHYLGLAALLLLLIHPVLMALSRVPFGLPAMQEVLWPASGDWVMWAGWVALIAMMVFLAPSFQFFGRPDYQRWKGIHFLAGLALLLGLLHTLPLTRSMPPAVSNSVWGILGGAALLIFLWRAGPARRIMRKPYEVTRVRQLADRIVEIHLNPIKGKRLQFEPGQFIYFTPRDESLSAGRNEEHPYTLSSAPQDEGLKIAVKDLGDASHALQSLRAQTEASVDGPYGLFFPPHLRHRKQLWIGGGIGITPFVSAAEFLRSGGNEATERWGDSVLINCANDPSRAYYADSLKEAADSARALTLIPHYFAEQGPLNKDFVLAHCPDAGERQWFVCGPPALVRISRDIARELGVPASAFHSEEFDFL</sequence>
<evidence type="ECO:0000256" key="3">
    <source>
        <dbReference type="ARBA" id="ARBA00022989"/>
    </source>
</evidence>
<gene>
    <name evidence="7" type="ORF">J2T60_000253</name>
</gene>
<evidence type="ECO:0000313" key="7">
    <source>
        <dbReference type="EMBL" id="MCP1726288.1"/>
    </source>
</evidence>
<name>A0ABT1G7F2_9GAMM</name>
<dbReference type="Pfam" id="PF01794">
    <property type="entry name" value="Ferric_reduct"/>
    <property type="match status" value="1"/>
</dbReference>
<dbReference type="InterPro" id="IPR013112">
    <property type="entry name" value="FAD-bd_8"/>
</dbReference>
<dbReference type="Pfam" id="PF00175">
    <property type="entry name" value="NAD_binding_1"/>
    <property type="match status" value="1"/>
</dbReference>
<dbReference type="SUPFAM" id="SSF63380">
    <property type="entry name" value="Riboflavin synthase domain-like"/>
    <property type="match status" value="1"/>
</dbReference>
<dbReference type="InterPro" id="IPR050415">
    <property type="entry name" value="MRET"/>
</dbReference>
<dbReference type="Pfam" id="PF08022">
    <property type="entry name" value="FAD_binding_8"/>
    <property type="match status" value="1"/>
</dbReference>
<feature type="transmembrane region" description="Helical" evidence="5">
    <location>
        <begin position="41"/>
        <end position="58"/>
    </location>
</feature>
<reference evidence="7 8" key="1">
    <citation type="submission" date="2022-03" db="EMBL/GenBank/DDBJ databases">
        <title>Genomic Encyclopedia of Type Strains, Phase III (KMG-III): the genomes of soil and plant-associated and newly described type strains.</title>
        <authorList>
            <person name="Whitman W."/>
        </authorList>
    </citation>
    <scope>NUCLEOTIDE SEQUENCE [LARGE SCALE GENOMIC DNA]</scope>
    <source>
        <strain evidence="7 8">BSker1</strain>
    </source>
</reference>
<feature type="transmembrane region" description="Helical" evidence="5">
    <location>
        <begin position="182"/>
        <end position="199"/>
    </location>
</feature>
<dbReference type="RefSeq" id="WP_253444325.1">
    <property type="nucleotide sequence ID" value="NZ_JALJYF010000001.1"/>
</dbReference>
<keyword evidence="8" id="KW-1185">Reference proteome</keyword>
<dbReference type="Proteomes" id="UP001523550">
    <property type="component" value="Unassembled WGS sequence"/>
</dbReference>
<dbReference type="PANTHER" id="PTHR47354:SF5">
    <property type="entry name" value="PROTEIN RFBI"/>
    <property type="match status" value="1"/>
</dbReference>
<evidence type="ECO:0000313" key="8">
    <source>
        <dbReference type="Proteomes" id="UP001523550"/>
    </source>
</evidence>
<dbReference type="PANTHER" id="PTHR47354">
    <property type="entry name" value="NADH OXIDOREDUCTASE HCR"/>
    <property type="match status" value="1"/>
</dbReference>
<dbReference type="InterPro" id="IPR039261">
    <property type="entry name" value="FNR_nucleotide-bd"/>
</dbReference>
<comment type="caution">
    <text evidence="7">The sequence shown here is derived from an EMBL/GenBank/DDBJ whole genome shotgun (WGS) entry which is preliminary data.</text>
</comment>
<dbReference type="InterPro" id="IPR001433">
    <property type="entry name" value="OxRdtase_FAD/NAD-bd"/>
</dbReference>
<evidence type="ECO:0000259" key="6">
    <source>
        <dbReference type="PROSITE" id="PS51384"/>
    </source>
</evidence>
<dbReference type="InterPro" id="IPR013130">
    <property type="entry name" value="Fe3_Rdtase_TM_dom"/>
</dbReference>
<evidence type="ECO:0000256" key="1">
    <source>
        <dbReference type="ARBA" id="ARBA00004141"/>
    </source>
</evidence>
<feature type="transmembrane region" description="Helical" evidence="5">
    <location>
        <begin position="152"/>
        <end position="170"/>
    </location>
</feature>
<proteinExistence type="predicted"/>
<evidence type="ECO:0000256" key="4">
    <source>
        <dbReference type="ARBA" id="ARBA00023136"/>
    </source>
</evidence>
<dbReference type="PROSITE" id="PS51384">
    <property type="entry name" value="FAD_FR"/>
    <property type="match status" value="1"/>
</dbReference>
<dbReference type="EMBL" id="JALJYF010000001">
    <property type="protein sequence ID" value="MCP1726288.1"/>
    <property type="molecule type" value="Genomic_DNA"/>
</dbReference>
<feature type="domain" description="FAD-binding FR-type" evidence="6">
    <location>
        <begin position="204"/>
        <end position="307"/>
    </location>
</feature>
<comment type="subcellular location">
    <subcellularLocation>
        <location evidence="1">Membrane</location>
        <topology evidence="1">Multi-pass membrane protein</topology>
    </subcellularLocation>
</comment>
<accession>A0ABT1G7F2</accession>
<dbReference type="PRINTS" id="PR00410">
    <property type="entry name" value="PHEHYDRXLASE"/>
</dbReference>
<feature type="transmembrane region" description="Helical" evidence="5">
    <location>
        <begin position="79"/>
        <end position="98"/>
    </location>
</feature>
<evidence type="ECO:0000256" key="5">
    <source>
        <dbReference type="SAM" id="Phobius"/>
    </source>
</evidence>
<dbReference type="Gene3D" id="3.40.50.80">
    <property type="entry name" value="Nucleotide-binding domain of ferredoxin-NADP reductase (FNR) module"/>
    <property type="match status" value="1"/>
</dbReference>
<keyword evidence="2 5" id="KW-0812">Transmembrane</keyword>